<keyword evidence="1" id="KW-1133">Transmembrane helix</keyword>
<dbReference type="EMBL" id="JARJCN010000021">
    <property type="protein sequence ID" value="KAJ7090890.1"/>
    <property type="molecule type" value="Genomic_DNA"/>
</dbReference>
<proteinExistence type="predicted"/>
<feature type="transmembrane region" description="Helical" evidence="1">
    <location>
        <begin position="199"/>
        <end position="216"/>
    </location>
</feature>
<comment type="caution">
    <text evidence="3">The sequence shown here is derived from an EMBL/GenBank/DDBJ whole genome shotgun (WGS) entry which is preliminary data.</text>
</comment>
<accession>A0AAD6XVL0</accession>
<dbReference type="PANTHER" id="PTHR35043:SF7">
    <property type="entry name" value="TRANSCRIPTION FACTOR DOMAIN-CONTAINING PROTEIN"/>
    <property type="match status" value="1"/>
</dbReference>
<evidence type="ECO:0000256" key="1">
    <source>
        <dbReference type="SAM" id="Phobius"/>
    </source>
</evidence>
<sequence>MLLLVLLLTSFSKRSNLALGSILVDPRAQADSCDDIHNCRLLFDIVWGSLTTIFACTWVSVHPNVPPPHLSQALLLRRRLRMMFVAVIAPELMVGFAARQLCAARLFAGEFGVSIKHGFFISMGGFVSRNGHHPIATMKQLEATPEYLDDIRYLDVADITDRSKGDALAKGVALAQGLWFTAQCIARVNQGLPVTELEVATLAFAVLNVFIWSIWWHKPLDVQRAIPIGPDDVLDAVLLPPQPWYRRLLRSIIIGAYPDFHPASATAVPSFWSMEHDRPRASAFVLSVSNFTEGVVGAVFGSIHCAAWNAHFPTAAERWVWRACAAAVAAIPAAMVFVPASRFLGVRLLKRVFPTLWKLHWAGWHSDSLDTLAWVIISICSPIYVLGRLFLIVLPLATLRALQPGVFVDVDWSVYIPHL</sequence>
<reference evidence="3" key="1">
    <citation type="submission" date="2023-03" db="EMBL/GenBank/DDBJ databases">
        <title>Massive genome expansion in bonnet fungi (Mycena s.s.) driven by repeated elements and novel gene families across ecological guilds.</title>
        <authorList>
            <consortium name="Lawrence Berkeley National Laboratory"/>
            <person name="Harder C.B."/>
            <person name="Miyauchi S."/>
            <person name="Viragh M."/>
            <person name="Kuo A."/>
            <person name="Thoen E."/>
            <person name="Andreopoulos B."/>
            <person name="Lu D."/>
            <person name="Skrede I."/>
            <person name="Drula E."/>
            <person name="Henrissat B."/>
            <person name="Morin E."/>
            <person name="Kohler A."/>
            <person name="Barry K."/>
            <person name="LaButti K."/>
            <person name="Morin E."/>
            <person name="Salamov A."/>
            <person name="Lipzen A."/>
            <person name="Mereny Z."/>
            <person name="Hegedus B."/>
            <person name="Baldrian P."/>
            <person name="Stursova M."/>
            <person name="Weitz H."/>
            <person name="Taylor A."/>
            <person name="Grigoriev I.V."/>
            <person name="Nagy L.G."/>
            <person name="Martin F."/>
            <person name="Kauserud H."/>
        </authorList>
    </citation>
    <scope>NUCLEOTIDE SEQUENCE</scope>
    <source>
        <strain evidence="3">CBHHK173m</strain>
    </source>
</reference>
<evidence type="ECO:0000313" key="3">
    <source>
        <dbReference type="EMBL" id="KAJ7090890.1"/>
    </source>
</evidence>
<dbReference type="PANTHER" id="PTHR35043">
    <property type="entry name" value="TRANSCRIPTION FACTOR DOMAIN-CONTAINING PROTEIN"/>
    <property type="match status" value="1"/>
</dbReference>
<gene>
    <name evidence="3" type="ORF">B0H15DRAFT_948642</name>
</gene>
<feature type="chain" id="PRO_5042231422" evidence="2">
    <location>
        <begin position="19"/>
        <end position="419"/>
    </location>
</feature>
<organism evidence="3 4">
    <name type="scientific">Mycena belliarum</name>
    <dbReference type="NCBI Taxonomy" id="1033014"/>
    <lineage>
        <taxon>Eukaryota</taxon>
        <taxon>Fungi</taxon>
        <taxon>Dikarya</taxon>
        <taxon>Basidiomycota</taxon>
        <taxon>Agaricomycotina</taxon>
        <taxon>Agaricomycetes</taxon>
        <taxon>Agaricomycetidae</taxon>
        <taxon>Agaricales</taxon>
        <taxon>Marasmiineae</taxon>
        <taxon>Mycenaceae</taxon>
        <taxon>Mycena</taxon>
    </lineage>
</organism>
<keyword evidence="1" id="KW-0812">Transmembrane</keyword>
<name>A0AAD6XVL0_9AGAR</name>
<dbReference type="Proteomes" id="UP001222325">
    <property type="component" value="Unassembled WGS sequence"/>
</dbReference>
<evidence type="ECO:0000256" key="2">
    <source>
        <dbReference type="SAM" id="SignalP"/>
    </source>
</evidence>
<keyword evidence="2" id="KW-0732">Signal</keyword>
<dbReference type="AlphaFoldDB" id="A0AAD6XVL0"/>
<keyword evidence="4" id="KW-1185">Reference proteome</keyword>
<evidence type="ECO:0000313" key="4">
    <source>
        <dbReference type="Proteomes" id="UP001222325"/>
    </source>
</evidence>
<feature type="transmembrane region" description="Helical" evidence="1">
    <location>
        <begin position="319"/>
        <end position="340"/>
    </location>
</feature>
<keyword evidence="1" id="KW-0472">Membrane</keyword>
<feature type="transmembrane region" description="Helical" evidence="1">
    <location>
        <begin position="372"/>
        <end position="394"/>
    </location>
</feature>
<feature type="signal peptide" evidence="2">
    <location>
        <begin position="1"/>
        <end position="18"/>
    </location>
</feature>
<protein>
    <submittedName>
        <fullName evidence="3">Uncharacterized protein</fullName>
    </submittedName>
</protein>